<feature type="region of interest" description="Disordered" evidence="1">
    <location>
        <begin position="252"/>
        <end position="275"/>
    </location>
</feature>
<dbReference type="InterPro" id="IPR029058">
    <property type="entry name" value="AB_hydrolase_fold"/>
</dbReference>
<feature type="compositionally biased region" description="Polar residues" evidence="1">
    <location>
        <begin position="630"/>
        <end position="639"/>
    </location>
</feature>
<dbReference type="Proteomes" id="UP000094444">
    <property type="component" value="Unassembled WGS sequence"/>
</dbReference>
<feature type="compositionally biased region" description="Polar residues" evidence="1">
    <location>
        <begin position="467"/>
        <end position="485"/>
    </location>
</feature>
<evidence type="ECO:0000313" key="3">
    <source>
        <dbReference type="EMBL" id="POS80023.1"/>
    </source>
</evidence>
<dbReference type="AlphaFoldDB" id="A0A2P5IBZ4"/>
<dbReference type="OrthoDB" id="3248508at2759"/>
<sequence length="770" mass="84927">MAWSSGPGDGDGDGDGIPSLGRVPAPAPASRPASSSTPPPPYASPGLGSPYQQSWQSPSERGSVMLGPEHAWHTRDPRSSSTQSLRPSLNENEDRRTLLVVYIHGFMGDNTSFRSFPAHVHYFLREQLIESHVVHSKIYPRYKTYKAIDMARDKFSAWLEPHEGPRTDVVLVGHSMGGLLAADVALIPSPNPVYGSPFKHRILGTISLDAPLLGLHPGIITSGIASLFRKAPDPPGREQAFGDNLASQNASGSMLSLQQTQSSSSDIGPSSGTMSPVPLSTLSSSISVDSQPDPNFNPTFYNDVPFIDRGFWKNVAHFAKKHYSEGLVSSTYHHLLSHLEFGSCLADYPALKHRYNKIRRLEDVDELNKTQESRNEPRVRFVNYYTVSTGIPKQPPTPKRADTHLRPVAPDSQRDGAGASGTSTPRIAIDDYSDTEEPQALHLLEPIPLSDDEDDDRGHQRKRDASNTKSQNGEPRVPESSNFDGSSDLETRTEAQATSSTATGEEEPTNTSLTQTDTNKHENLAIDHDLPAIPDPPEPPQVPDFTKFSDKEARKQAEKEFKRTQKGYEQAVKNREKAIKERQKLVEKRQKKAQKEADKRQKEEAKRLAKEQAQGKQKDTGPPPEGEEANSVTESSRPSEAQVVTPAQAQILERQLTDLAFREREREDDSPPPTRDSQNDGPPVDRGKATLGAAAGQKKLRKFCMMPQKVNGVKDKTWVEVYMKDVDEVGAHCGLFFSGPHYEILIGDVGSRIVDWVREDASTRAILAMD</sequence>
<feature type="region of interest" description="Disordered" evidence="1">
    <location>
        <begin position="1"/>
        <end position="90"/>
    </location>
</feature>
<feature type="compositionally biased region" description="Basic and acidic residues" evidence="1">
    <location>
        <begin position="518"/>
        <end position="530"/>
    </location>
</feature>
<name>A0A2P5IBZ4_DIAHE</name>
<feature type="domain" description="AB hydrolase-1" evidence="2">
    <location>
        <begin position="100"/>
        <end position="232"/>
    </location>
</feature>
<feature type="region of interest" description="Disordered" evidence="1">
    <location>
        <begin position="662"/>
        <end position="689"/>
    </location>
</feature>
<evidence type="ECO:0000313" key="4">
    <source>
        <dbReference type="Proteomes" id="UP000094444"/>
    </source>
</evidence>
<organism evidence="3 4">
    <name type="scientific">Diaporthe helianthi</name>
    <dbReference type="NCBI Taxonomy" id="158607"/>
    <lineage>
        <taxon>Eukaryota</taxon>
        <taxon>Fungi</taxon>
        <taxon>Dikarya</taxon>
        <taxon>Ascomycota</taxon>
        <taxon>Pezizomycotina</taxon>
        <taxon>Sordariomycetes</taxon>
        <taxon>Sordariomycetidae</taxon>
        <taxon>Diaporthales</taxon>
        <taxon>Diaporthaceae</taxon>
        <taxon>Diaporthe</taxon>
    </lineage>
</organism>
<dbReference type="Pfam" id="PF12697">
    <property type="entry name" value="Abhydrolase_6"/>
    <property type="match status" value="1"/>
</dbReference>
<dbReference type="InParanoid" id="A0A2P5IBZ4"/>
<dbReference type="EMBL" id="MAVT02000075">
    <property type="protein sequence ID" value="POS80023.1"/>
    <property type="molecule type" value="Genomic_DNA"/>
</dbReference>
<proteinExistence type="predicted"/>
<feature type="compositionally biased region" description="Polar residues" evidence="1">
    <location>
        <begin position="79"/>
        <end position="90"/>
    </location>
</feature>
<evidence type="ECO:0000256" key="1">
    <source>
        <dbReference type="SAM" id="MobiDB-lite"/>
    </source>
</evidence>
<dbReference type="InterPro" id="IPR000073">
    <property type="entry name" value="AB_hydrolase_1"/>
</dbReference>
<feature type="region of interest" description="Disordered" evidence="1">
    <location>
        <begin position="387"/>
        <end position="428"/>
    </location>
</feature>
<feature type="compositionally biased region" description="Basic and acidic residues" evidence="1">
    <location>
        <begin position="547"/>
        <end position="563"/>
    </location>
</feature>
<accession>A0A2P5IBZ4</accession>
<evidence type="ECO:0000259" key="2">
    <source>
        <dbReference type="Pfam" id="PF12697"/>
    </source>
</evidence>
<dbReference type="STRING" id="158607.A0A2P5IBZ4"/>
<feature type="compositionally biased region" description="Polar residues" evidence="1">
    <location>
        <begin position="494"/>
        <end position="517"/>
    </location>
</feature>
<comment type="caution">
    <text evidence="3">The sequence shown here is derived from an EMBL/GenBank/DDBJ whole genome shotgun (WGS) entry which is preliminary data.</text>
</comment>
<dbReference type="PANTHER" id="PTHR47842">
    <property type="entry name" value="EXPRESSED PROTEIN"/>
    <property type="match status" value="1"/>
</dbReference>
<keyword evidence="4" id="KW-1185">Reference proteome</keyword>
<feature type="compositionally biased region" description="Pro residues" evidence="1">
    <location>
        <begin position="533"/>
        <end position="542"/>
    </location>
</feature>
<dbReference type="PANTHER" id="PTHR47842:SF3">
    <property type="entry name" value="DUF676 DOMAIN-CONTAINING PROTEIN"/>
    <property type="match status" value="1"/>
</dbReference>
<protein>
    <recommendedName>
        <fullName evidence="2">AB hydrolase-1 domain-containing protein</fullName>
    </recommendedName>
</protein>
<feature type="region of interest" description="Disordered" evidence="1">
    <location>
        <begin position="441"/>
        <end position="648"/>
    </location>
</feature>
<reference evidence="3" key="1">
    <citation type="submission" date="2017-09" db="EMBL/GenBank/DDBJ databases">
        <title>Polyketide synthases of a Diaporthe helianthi virulent isolate.</title>
        <authorList>
            <person name="Baroncelli R."/>
        </authorList>
    </citation>
    <scope>NUCLEOTIDE SEQUENCE [LARGE SCALE GENOMIC DNA]</scope>
    <source>
        <strain evidence="3">7/96</strain>
    </source>
</reference>
<gene>
    <name evidence="3" type="ORF">DHEL01_v201596</name>
</gene>
<dbReference type="Gene3D" id="3.40.50.1820">
    <property type="entry name" value="alpha/beta hydrolase"/>
    <property type="match status" value="1"/>
</dbReference>
<feature type="compositionally biased region" description="Basic and acidic residues" evidence="1">
    <location>
        <begin position="572"/>
        <end position="610"/>
    </location>
</feature>
<dbReference type="SUPFAM" id="SSF53474">
    <property type="entry name" value="alpha/beta-Hydrolases"/>
    <property type="match status" value="1"/>
</dbReference>
<feature type="compositionally biased region" description="Polar residues" evidence="1">
    <location>
        <begin position="50"/>
        <end position="60"/>
    </location>
</feature>